<proteinExistence type="predicted"/>
<dbReference type="PATRIC" id="fig|49338.4.peg.4599"/>
<dbReference type="RefSeq" id="WP_144676489.1">
    <property type="nucleotide sequence ID" value="NZ_LK996017.1"/>
</dbReference>
<reference evidence="1" key="1">
    <citation type="submission" date="2014-07" db="EMBL/GenBank/DDBJ databases">
        <authorList>
            <person name="Hornung V.Bastian."/>
        </authorList>
    </citation>
    <scope>NUCLEOTIDE SEQUENCE</scope>
    <source>
        <strain evidence="1">PCE-S</strain>
    </source>
</reference>
<name>A0A098B734_DESHA</name>
<dbReference type="EMBL" id="LK996017">
    <property type="protein sequence ID" value="CDX04157.1"/>
    <property type="molecule type" value="Genomic_DNA"/>
</dbReference>
<gene>
    <name evidence="1" type="ORF">DPCES_4271</name>
</gene>
<protein>
    <submittedName>
        <fullName evidence="1">Uncharacterized protein</fullName>
    </submittedName>
</protein>
<organism evidence="1">
    <name type="scientific">Desulfitobacterium hafniense</name>
    <name type="common">Desulfitobacterium frappieri</name>
    <dbReference type="NCBI Taxonomy" id="49338"/>
    <lineage>
        <taxon>Bacteria</taxon>
        <taxon>Bacillati</taxon>
        <taxon>Bacillota</taxon>
        <taxon>Clostridia</taxon>
        <taxon>Eubacteriales</taxon>
        <taxon>Desulfitobacteriaceae</taxon>
        <taxon>Desulfitobacterium</taxon>
    </lineage>
</organism>
<sequence>MAKKDELIEKVYSKLQILQSKQFSAQQRDVLEALLQDDANYTKSEVISISEDFRTKEAK</sequence>
<evidence type="ECO:0000313" key="1">
    <source>
        <dbReference type="EMBL" id="CDX04157.1"/>
    </source>
</evidence>
<dbReference type="AlphaFoldDB" id="A0A098B734"/>
<accession>A0A098B734</accession>